<dbReference type="GO" id="GO:0046872">
    <property type="term" value="F:metal ion binding"/>
    <property type="evidence" value="ECO:0007669"/>
    <property type="project" value="UniProtKB-KW"/>
</dbReference>
<keyword evidence="12 13" id="KW-0100">Branched-chain amino acid biosynthesis</keyword>
<dbReference type="EMBL" id="VJNB01000011">
    <property type="protein sequence ID" value="TSE18684.1"/>
    <property type="molecule type" value="Genomic_DNA"/>
</dbReference>
<dbReference type="GO" id="GO:0003861">
    <property type="term" value="F:3-isopropylmalate dehydratase activity"/>
    <property type="evidence" value="ECO:0007669"/>
    <property type="project" value="UniProtKB-UniRule"/>
</dbReference>
<evidence type="ECO:0000259" key="14">
    <source>
        <dbReference type="Pfam" id="PF00330"/>
    </source>
</evidence>
<dbReference type="AlphaFoldDB" id="A0A554W543"/>
<evidence type="ECO:0000256" key="11">
    <source>
        <dbReference type="ARBA" id="ARBA00023239"/>
    </source>
</evidence>
<evidence type="ECO:0000256" key="3">
    <source>
        <dbReference type="ARBA" id="ARBA00004729"/>
    </source>
</evidence>
<comment type="subunit">
    <text evidence="4 13">Heterodimer of LeuC and LeuD.</text>
</comment>
<evidence type="ECO:0000256" key="4">
    <source>
        <dbReference type="ARBA" id="ARBA00011271"/>
    </source>
</evidence>
<keyword evidence="5 13" id="KW-0432">Leucine biosynthesis</keyword>
<dbReference type="Gene3D" id="3.30.499.10">
    <property type="entry name" value="Aconitase, domain 3"/>
    <property type="match status" value="2"/>
</dbReference>
<dbReference type="PANTHER" id="PTHR43822">
    <property type="entry name" value="HOMOACONITASE, MITOCHONDRIAL-RELATED"/>
    <property type="match status" value="1"/>
</dbReference>
<dbReference type="PANTHER" id="PTHR43822:SF9">
    <property type="entry name" value="3-ISOPROPYLMALATE DEHYDRATASE"/>
    <property type="match status" value="1"/>
</dbReference>
<comment type="function">
    <text evidence="2 13">Catalyzes the isomerization between 2-isopropylmalate and 3-isopropylmalate, via the formation of 2-isopropylmaleate.</text>
</comment>
<sequence>MGRTLYDKIWDEHVIHTEEDGTAILYIDRHLVHEVTSPQAFEGLRLAGRKPWRVSSIVATADHNTPTTGWELGYDGIADPISKEQIITLDANIREFGAAAYFPFLSKRQGIVHVIGPENGATLPGMTVVCGDSHTSTHGAFGALAHGIGTSEVEHVLATQTLLAKKARNMLIRVEGELPRGCSAKDIVLAIIGKIGTAGGTGYTIEFAGSAIRALSMEGRMTVCNMAIEAGARAGLVAPDEKTFEYVRGRPLAPQGAEWEMAMTHWRTLHSDPDAHWDAVVELDASQIEPQVTWGTSPEMVVPVSSRVPDPEREKDPVKRAAMERALHYMALKPGQAITDITVDKVFIGSCTNSRLEDLREAAAIVRKLGQKVARHVRQALVVPGSGQVKAAAEAEGLHEVFRAAGFEWREPGCSMCLAMNADRLEPGERCASTSNRNFEGRQGAGGRTHLVSPAMAAAAAVLGRFVDVRALA</sequence>
<dbReference type="InterPro" id="IPR033941">
    <property type="entry name" value="IPMI_cat"/>
</dbReference>
<gene>
    <name evidence="13 15" type="primary">leuC</name>
    <name evidence="15" type="ORF">Talka_01975</name>
</gene>
<comment type="caution">
    <text evidence="15">The sequence shown here is derived from an EMBL/GenBank/DDBJ whole genome shotgun (WGS) entry which is preliminary data.</text>
</comment>
<dbReference type="OrthoDB" id="9802769at2"/>
<comment type="cofactor">
    <cofactor evidence="13">
        <name>[4Fe-4S] cluster</name>
        <dbReference type="ChEBI" id="CHEBI:49883"/>
    </cofactor>
    <text evidence="13">Binds 1 [4Fe-4S] cluster per subunit.</text>
</comment>
<keyword evidence="10 13" id="KW-0411">Iron-sulfur</keyword>
<evidence type="ECO:0000256" key="8">
    <source>
        <dbReference type="ARBA" id="ARBA00022723"/>
    </source>
</evidence>
<evidence type="ECO:0000256" key="2">
    <source>
        <dbReference type="ARBA" id="ARBA00002695"/>
    </source>
</evidence>
<accession>A0A554W543</accession>
<dbReference type="PROSITE" id="PS01244">
    <property type="entry name" value="ACONITASE_2"/>
    <property type="match status" value="1"/>
</dbReference>
<organism evidence="15 16">
    <name type="scientific">Tepidimonas alkaliphilus</name>
    <dbReference type="NCBI Taxonomy" id="2588942"/>
    <lineage>
        <taxon>Bacteria</taxon>
        <taxon>Pseudomonadati</taxon>
        <taxon>Pseudomonadota</taxon>
        <taxon>Betaproteobacteria</taxon>
        <taxon>Burkholderiales</taxon>
        <taxon>Tepidimonas</taxon>
    </lineage>
</organism>
<dbReference type="InterPro" id="IPR004430">
    <property type="entry name" value="3-IsopropMal_deHydase_lsu"/>
</dbReference>
<dbReference type="FunFam" id="3.30.499.10:FF:000007">
    <property type="entry name" value="3-isopropylmalate dehydratase large subunit"/>
    <property type="match status" value="1"/>
</dbReference>
<evidence type="ECO:0000256" key="1">
    <source>
        <dbReference type="ARBA" id="ARBA00000491"/>
    </source>
</evidence>
<keyword evidence="6 13" id="KW-0004">4Fe-4S</keyword>
<dbReference type="InterPro" id="IPR018136">
    <property type="entry name" value="Aconitase_4Fe-4S_BS"/>
</dbReference>
<evidence type="ECO:0000256" key="10">
    <source>
        <dbReference type="ARBA" id="ARBA00023014"/>
    </source>
</evidence>
<feature type="binding site" evidence="13">
    <location>
        <position position="417"/>
    </location>
    <ligand>
        <name>[4Fe-4S] cluster</name>
        <dbReference type="ChEBI" id="CHEBI:49883"/>
    </ligand>
</feature>
<dbReference type="PROSITE" id="PS00450">
    <property type="entry name" value="ACONITASE_1"/>
    <property type="match status" value="1"/>
</dbReference>
<dbReference type="CDD" id="cd01583">
    <property type="entry name" value="IPMI"/>
    <property type="match status" value="1"/>
</dbReference>
<proteinExistence type="inferred from homology"/>
<comment type="similarity">
    <text evidence="13">Belongs to the aconitase/IPM isomerase family. LeuC type 1 subfamily.</text>
</comment>
<evidence type="ECO:0000256" key="6">
    <source>
        <dbReference type="ARBA" id="ARBA00022485"/>
    </source>
</evidence>
<feature type="binding site" evidence="13">
    <location>
        <position position="414"/>
    </location>
    <ligand>
        <name>[4Fe-4S] cluster</name>
        <dbReference type="ChEBI" id="CHEBI:49883"/>
    </ligand>
</feature>
<feature type="binding site" evidence="13">
    <location>
        <position position="351"/>
    </location>
    <ligand>
        <name>[4Fe-4S] cluster</name>
        <dbReference type="ChEBI" id="CHEBI:49883"/>
    </ligand>
</feature>
<dbReference type="PRINTS" id="PR00415">
    <property type="entry name" value="ACONITASE"/>
</dbReference>
<evidence type="ECO:0000256" key="12">
    <source>
        <dbReference type="ARBA" id="ARBA00023304"/>
    </source>
</evidence>
<dbReference type="EC" id="4.2.1.33" evidence="13"/>
<keyword evidence="7 13" id="KW-0028">Amino-acid biosynthesis</keyword>
<evidence type="ECO:0000256" key="13">
    <source>
        <dbReference type="HAMAP-Rule" id="MF_01026"/>
    </source>
</evidence>
<dbReference type="InterPro" id="IPR036008">
    <property type="entry name" value="Aconitase_4Fe-4S_dom"/>
</dbReference>
<feature type="domain" description="Aconitase/3-isopropylmalate dehydratase large subunit alpha/beta/alpha" evidence="14">
    <location>
        <begin position="7"/>
        <end position="464"/>
    </location>
</feature>
<keyword evidence="9 13" id="KW-0408">Iron</keyword>
<dbReference type="InterPro" id="IPR001030">
    <property type="entry name" value="Acoase/IPM_deHydtase_lsu_aba"/>
</dbReference>
<dbReference type="SUPFAM" id="SSF53732">
    <property type="entry name" value="Aconitase iron-sulfur domain"/>
    <property type="match status" value="1"/>
</dbReference>
<dbReference type="InterPro" id="IPR015931">
    <property type="entry name" value="Acnase/IPM_dHydase_lsu_aba_1/3"/>
</dbReference>
<dbReference type="NCBIfam" id="TIGR00170">
    <property type="entry name" value="leuC"/>
    <property type="match status" value="1"/>
</dbReference>
<keyword evidence="8 13" id="KW-0479">Metal-binding</keyword>
<protein>
    <recommendedName>
        <fullName evidence="13">3-isopropylmalate dehydratase large subunit</fullName>
        <ecNumber evidence="13">4.2.1.33</ecNumber>
    </recommendedName>
    <alternativeName>
        <fullName evidence="13">Alpha-IPM isomerase</fullName>
        <shortName evidence="13">IPMI</shortName>
    </alternativeName>
    <alternativeName>
        <fullName evidence="13">Isopropylmalate isomerase</fullName>
    </alternativeName>
</protein>
<dbReference type="Proteomes" id="UP000315736">
    <property type="component" value="Unassembled WGS sequence"/>
</dbReference>
<keyword evidence="16" id="KW-1185">Reference proteome</keyword>
<name>A0A554W543_9BURK</name>
<comment type="pathway">
    <text evidence="3 13">Amino-acid biosynthesis; L-leucine biosynthesis; L-leucine from 3-methyl-2-oxobutanoate: step 2/4.</text>
</comment>
<evidence type="ECO:0000256" key="9">
    <source>
        <dbReference type="ARBA" id="ARBA00023004"/>
    </source>
</evidence>
<dbReference type="HAMAP" id="MF_01026">
    <property type="entry name" value="LeuC_type1"/>
    <property type="match status" value="1"/>
</dbReference>
<dbReference type="InterPro" id="IPR050067">
    <property type="entry name" value="IPM_dehydratase_rel_enz"/>
</dbReference>
<dbReference type="UniPathway" id="UPA00048">
    <property type="reaction ID" value="UER00071"/>
</dbReference>
<dbReference type="GO" id="GO:0051539">
    <property type="term" value="F:4 iron, 4 sulfur cluster binding"/>
    <property type="evidence" value="ECO:0007669"/>
    <property type="project" value="UniProtKB-KW"/>
</dbReference>
<evidence type="ECO:0000313" key="16">
    <source>
        <dbReference type="Proteomes" id="UP000315736"/>
    </source>
</evidence>
<dbReference type="NCBIfam" id="NF004016">
    <property type="entry name" value="PRK05478.1"/>
    <property type="match status" value="1"/>
</dbReference>
<evidence type="ECO:0000256" key="5">
    <source>
        <dbReference type="ARBA" id="ARBA00022430"/>
    </source>
</evidence>
<dbReference type="Pfam" id="PF00330">
    <property type="entry name" value="Aconitase"/>
    <property type="match status" value="1"/>
</dbReference>
<evidence type="ECO:0000256" key="7">
    <source>
        <dbReference type="ARBA" id="ARBA00022605"/>
    </source>
</evidence>
<evidence type="ECO:0000313" key="15">
    <source>
        <dbReference type="EMBL" id="TSE18684.1"/>
    </source>
</evidence>
<dbReference type="RefSeq" id="WP_143891168.1">
    <property type="nucleotide sequence ID" value="NZ_VJNB01000011.1"/>
</dbReference>
<dbReference type="NCBIfam" id="NF009116">
    <property type="entry name" value="PRK12466.1"/>
    <property type="match status" value="1"/>
</dbReference>
<keyword evidence="11 13" id="KW-0456">Lyase</keyword>
<reference evidence="15 16" key="1">
    <citation type="submission" date="2019-07" db="EMBL/GenBank/DDBJ databases">
        <title>Tepidimonas alkaliphilus YIM 72238 draft genome.</title>
        <authorList>
            <person name="Da Costa M.S."/>
            <person name="Froufe H.J.C."/>
            <person name="Egas C."/>
            <person name="Albuquerque L."/>
        </authorList>
    </citation>
    <scope>NUCLEOTIDE SEQUENCE [LARGE SCALE GENOMIC DNA]</scope>
    <source>
        <strain evidence="15 16">YIM 72238</strain>
    </source>
</reference>
<comment type="catalytic activity">
    <reaction evidence="1 13">
        <text>(2R,3S)-3-isopropylmalate = (2S)-2-isopropylmalate</text>
        <dbReference type="Rhea" id="RHEA:32287"/>
        <dbReference type="ChEBI" id="CHEBI:1178"/>
        <dbReference type="ChEBI" id="CHEBI:35121"/>
        <dbReference type="EC" id="4.2.1.33"/>
    </reaction>
</comment>
<dbReference type="GO" id="GO:0009098">
    <property type="term" value="P:L-leucine biosynthetic process"/>
    <property type="evidence" value="ECO:0007669"/>
    <property type="project" value="UniProtKB-UniRule"/>
</dbReference>